<comment type="similarity">
    <text evidence="1">Belongs to the ros/MucR family.</text>
</comment>
<sequence length="146" mass="15785">MVTDDSCGLEAITANIIIAYVRNNHLPGAILPDLIRTVHETLLSLGTTTAPPAPDSARPTPAEVRKSITPDALISFIDGRPYKTLKRHLTSRGLDAYSYRARFGLPADYPMVAASYSRDRSEIAKALGLGIPNRSKAATERPRSGL</sequence>
<dbReference type="Gene3D" id="1.10.10.1550">
    <property type="entry name" value="ROS/MUCR transcriptional regulator protein"/>
    <property type="match status" value="1"/>
</dbReference>
<name>B7KQC4_METC4</name>
<dbReference type="InterPro" id="IPR008807">
    <property type="entry name" value="ROS_MUCR"/>
</dbReference>
<dbReference type="Pfam" id="PF05443">
    <property type="entry name" value="ROS_MUCR"/>
    <property type="match status" value="1"/>
</dbReference>
<dbReference type="RefSeq" id="WP_015950065.1">
    <property type="nucleotide sequence ID" value="NC_011757.1"/>
</dbReference>
<evidence type="ECO:0000313" key="3">
    <source>
        <dbReference type="Proteomes" id="UP000002385"/>
    </source>
</evidence>
<gene>
    <name evidence="2" type="ordered locus">Mchl_1275</name>
</gene>
<dbReference type="InterPro" id="IPR041920">
    <property type="entry name" value="ROS/MUCR_sf"/>
</dbReference>
<proteinExistence type="inferred from homology"/>
<dbReference type="Proteomes" id="UP000002385">
    <property type="component" value="Chromosome"/>
</dbReference>
<dbReference type="GO" id="GO:0003677">
    <property type="term" value="F:DNA binding"/>
    <property type="evidence" value="ECO:0007669"/>
    <property type="project" value="InterPro"/>
</dbReference>
<organism evidence="2 3">
    <name type="scientific">Methylorubrum extorquens (strain CM4 / NCIMB 13688)</name>
    <name type="common">Methylobacterium extorquens</name>
    <dbReference type="NCBI Taxonomy" id="440085"/>
    <lineage>
        <taxon>Bacteria</taxon>
        <taxon>Pseudomonadati</taxon>
        <taxon>Pseudomonadota</taxon>
        <taxon>Alphaproteobacteria</taxon>
        <taxon>Hyphomicrobiales</taxon>
        <taxon>Methylobacteriaceae</taxon>
        <taxon>Methylorubrum</taxon>
    </lineage>
</organism>
<dbReference type="EMBL" id="CP001298">
    <property type="protein sequence ID" value="ACK82160.1"/>
    <property type="molecule type" value="Genomic_DNA"/>
</dbReference>
<reference evidence="2 3" key="2">
    <citation type="journal article" date="2012" name="J. Bacteriol.">
        <title>Complete genome sequences of six strains of the genus Methylobacterium.</title>
        <authorList>
            <person name="Marx C.J."/>
            <person name="Bringel F."/>
            <person name="Chistoserdova L."/>
            <person name="Moulin L."/>
            <person name="Farhan Ul Haque M."/>
            <person name="Fleischman D.E."/>
            <person name="Gruffaz C."/>
            <person name="Jourand P."/>
            <person name="Knief C."/>
            <person name="Lee M.C."/>
            <person name="Muller E.E."/>
            <person name="Nadalig T."/>
            <person name="Peyraud R."/>
            <person name="Roselli S."/>
            <person name="Russ L."/>
            <person name="Goodwin L.A."/>
            <person name="Ivanova N."/>
            <person name="Kyrpides N."/>
            <person name="Lajus A."/>
            <person name="Land M.L."/>
            <person name="Medigue C."/>
            <person name="Mikhailova N."/>
            <person name="Nolan M."/>
            <person name="Woyke T."/>
            <person name="Stolyar S."/>
            <person name="Vorholt J.A."/>
            <person name="Vuilleumier S."/>
        </authorList>
    </citation>
    <scope>NUCLEOTIDE SEQUENCE [LARGE SCALE GENOMIC DNA]</scope>
    <source>
        <strain evidence="3">CM4 / NCIMB 13688</strain>
    </source>
</reference>
<evidence type="ECO:0000256" key="1">
    <source>
        <dbReference type="ARBA" id="ARBA00007031"/>
    </source>
</evidence>
<dbReference type="GO" id="GO:0006355">
    <property type="term" value="P:regulation of DNA-templated transcription"/>
    <property type="evidence" value="ECO:0007669"/>
    <property type="project" value="InterPro"/>
</dbReference>
<protein>
    <submittedName>
        <fullName evidence="2">Transcriptional regulator, MucR family</fullName>
    </submittedName>
</protein>
<accession>B7KQC4</accession>
<dbReference type="KEGG" id="mch:Mchl_1275"/>
<evidence type="ECO:0000313" key="2">
    <source>
        <dbReference type="EMBL" id="ACK82160.1"/>
    </source>
</evidence>
<reference evidence="3" key="1">
    <citation type="submission" date="2008-12" db="EMBL/GenBank/DDBJ databases">
        <title>Complete sequence of chromosome of Methylobacterium chloromethanicum CM4.</title>
        <authorList>
            <consortium name="US DOE Joint Genome Institute"/>
            <person name="Lucas S."/>
            <person name="Copeland A."/>
            <person name="Lapidus A."/>
            <person name="Glavina del Rio T."/>
            <person name="Dalin E."/>
            <person name="Tice H."/>
            <person name="Bruce D."/>
            <person name="Goodwin L."/>
            <person name="Pitluck S."/>
            <person name="Chertkov O."/>
            <person name="Brettin T."/>
            <person name="Detter J.C."/>
            <person name="Han C."/>
            <person name="Larimer F."/>
            <person name="Land M."/>
            <person name="Hauser L."/>
            <person name="Kyrpides N."/>
            <person name="Mikhailova N."/>
            <person name="Marx C."/>
            <person name="Richardson P."/>
        </authorList>
    </citation>
    <scope>NUCLEOTIDE SEQUENCE [LARGE SCALE GENOMIC DNA]</scope>
    <source>
        <strain evidence="3">CM4 / NCIMB 13688</strain>
    </source>
</reference>
<dbReference type="HOGENOM" id="CLU_106247_0_0_5"/>
<dbReference type="AlphaFoldDB" id="B7KQC4"/>
<dbReference type="GO" id="GO:0008270">
    <property type="term" value="F:zinc ion binding"/>
    <property type="evidence" value="ECO:0007669"/>
    <property type="project" value="InterPro"/>
</dbReference>